<comment type="subcellular location">
    <subcellularLocation>
        <location evidence="1 9">Nucleus</location>
    </subcellularLocation>
</comment>
<evidence type="ECO:0000256" key="7">
    <source>
        <dbReference type="ARBA" id="ARBA00023242"/>
    </source>
</evidence>
<evidence type="ECO:0000256" key="5">
    <source>
        <dbReference type="ARBA" id="ARBA00023159"/>
    </source>
</evidence>
<dbReference type="EMBL" id="JACGCI010000001">
    <property type="protein sequence ID" value="KAF6765976.1"/>
    <property type="molecule type" value="Genomic_DNA"/>
</dbReference>
<protein>
    <recommendedName>
        <fullName evidence="3 9">Mediator of RNA polymerase II transcription subunit 5</fullName>
    </recommendedName>
    <alternativeName>
        <fullName evidence="8 9">Mediator complex subunit 5</fullName>
    </alternativeName>
</protein>
<evidence type="ECO:0000313" key="11">
    <source>
        <dbReference type="Proteomes" id="UP000521943"/>
    </source>
</evidence>
<evidence type="ECO:0000256" key="2">
    <source>
        <dbReference type="ARBA" id="ARBA00008782"/>
    </source>
</evidence>
<comment type="caution">
    <text evidence="10">The sequence shown here is derived from an EMBL/GenBank/DDBJ whole genome shotgun (WGS) entry which is preliminary data.</text>
</comment>
<evidence type="ECO:0000256" key="4">
    <source>
        <dbReference type="ARBA" id="ARBA00023015"/>
    </source>
</evidence>
<gene>
    <name evidence="9" type="primary">MED5</name>
    <name evidence="10" type="ORF">DFP72DRAFT_865262</name>
</gene>
<dbReference type="Proteomes" id="UP000521943">
    <property type="component" value="Unassembled WGS sequence"/>
</dbReference>
<evidence type="ECO:0000256" key="8">
    <source>
        <dbReference type="ARBA" id="ARBA00031256"/>
    </source>
</evidence>
<reference evidence="10 11" key="1">
    <citation type="submission" date="2020-07" db="EMBL/GenBank/DDBJ databases">
        <title>Comparative genomics of pyrophilous fungi reveals a link between fire events and developmental genes.</title>
        <authorList>
            <consortium name="DOE Joint Genome Institute"/>
            <person name="Steindorff A.S."/>
            <person name="Carver A."/>
            <person name="Calhoun S."/>
            <person name="Stillman K."/>
            <person name="Liu H."/>
            <person name="Lipzen A."/>
            <person name="Pangilinan J."/>
            <person name="Labutti K."/>
            <person name="Bruns T.D."/>
            <person name="Grigoriev I.V."/>
        </authorList>
    </citation>
    <scope>NUCLEOTIDE SEQUENCE [LARGE SCALE GENOMIC DNA]</scope>
    <source>
        <strain evidence="10 11">CBS 144469</strain>
    </source>
</reference>
<dbReference type="PANTHER" id="PTHR35784">
    <property type="entry name" value="MEDIATOR OF RNA POLYMERASE II TRANSCRIPTION SUBUNIT 5"/>
    <property type="match status" value="1"/>
</dbReference>
<comment type="subunit">
    <text evidence="9">Component of the Mediator complex.</text>
</comment>
<dbReference type="OrthoDB" id="5549158at2759"/>
<evidence type="ECO:0000256" key="9">
    <source>
        <dbReference type="RuleBase" id="RU364142"/>
    </source>
</evidence>
<dbReference type="GO" id="GO:0003712">
    <property type="term" value="F:transcription coregulator activity"/>
    <property type="evidence" value="ECO:0007669"/>
    <property type="project" value="InterPro"/>
</dbReference>
<comment type="similarity">
    <text evidence="2 9">Belongs to the Mediator complex subunit 5 family.</text>
</comment>
<dbReference type="GO" id="GO:0006357">
    <property type="term" value="P:regulation of transcription by RNA polymerase II"/>
    <property type="evidence" value="ECO:0007669"/>
    <property type="project" value="InterPro"/>
</dbReference>
<accession>A0A8H6IKY5</accession>
<keyword evidence="7 9" id="KW-0539">Nucleus</keyword>
<keyword evidence="6 9" id="KW-0804">Transcription</keyword>
<sequence>MSFTDITRNCFQSGISATKWLQLCKTFIAQNPTLASDEDIARQISNSVLVLYQSYPADPSLNSYMKHAIDDGTLPLSIYVSTFLEAFDSSDNSWATLDFLCELAVTLHEESGHLPMGSLVSVNEDPLNILLNVGHCLSLIQRSHHTNLPPRHHKITQNSGKLLVHLLSCATDLSLLTNTEAVKQSYAANAILREPQVDMRVRVALDSYSINLRMIIDDMPKGEREAQMLQSMQLEKGDIGGPNSENDIVSLGLLLQHLVTQRGHDFGAGHTMHAVALLVSTWRCSSWPAQVFYTQLFVSAFSCLSSELGSPAIWKVFIVGRLPVLLAAFQTAVSSDQSVTVDWRGAFQHGIRAAMRRPDLIIAGDSFLTRGTNKANVPTEAPPYSYTHELLQQLVKADLIDQGLAIELDPSLANQNGSQGFGAYFDGATLDNSGVDATTLEFKFGQDMESADGTWFDRVVRDVSVHALFAILVLKRFSAAAKTLDVEALSHLCKLMYTHPFALDLLALHVKLSDLVFYSLLFLEEYDCETVGDPQTAVGHLGNVVLFVQYTLGRFQLELDTYVKEGRALPVDFLRQTHEVWPVESLTPAEAASFQAWFKALFDSNSEGIEDSILRSTQPKILLRISATLFSQAIKAVSAQKIDTETLLNGVSYFTGPLLNWTLVGVIKALVRDVQATRNPTPATLEILQTLLLSPSCPTPVRALCRTSVLRYLADKNKGIPGCPNFKVSAVQAAVRGGPAPGTVTKPASVAPVAPASGLGLPIGPPASGLWYNYPSDKLRAAMQISQTHKLVDLDVDRCLHITNPTRFLHALWNIMSIATLGRVDPTGGLEVCRRVATYVLTTPLRNVHIPEAAVAGEGGQPVPRQNPSAPPLLPIFMHLLLPSLFTPIDRSMSSPHPGVPDQTPLIELITSIIFSALTAALHLEWALATGLKQAAANSGAAGVKAPEGSVLGESSSSVARRLAADLRARKDSRLCGLILQRLASSPGFVANFPYFGSGIES</sequence>
<keyword evidence="11" id="KW-1185">Reference proteome</keyword>
<dbReference type="Pfam" id="PF08689">
    <property type="entry name" value="Med5"/>
    <property type="match status" value="1"/>
</dbReference>
<dbReference type="PANTHER" id="PTHR35784:SF1">
    <property type="entry name" value="MEDIATOR OF RNA POLYMERASE II TRANSCRIPTION SUBUNIT 5"/>
    <property type="match status" value="1"/>
</dbReference>
<name>A0A8H6IKY5_9AGAR</name>
<evidence type="ECO:0000256" key="6">
    <source>
        <dbReference type="ARBA" id="ARBA00023163"/>
    </source>
</evidence>
<evidence type="ECO:0000256" key="1">
    <source>
        <dbReference type="ARBA" id="ARBA00004123"/>
    </source>
</evidence>
<proteinExistence type="inferred from homology"/>
<evidence type="ECO:0000313" key="10">
    <source>
        <dbReference type="EMBL" id="KAF6765976.1"/>
    </source>
</evidence>
<dbReference type="AlphaFoldDB" id="A0A8H6IKY5"/>
<keyword evidence="4 9" id="KW-0805">Transcription regulation</keyword>
<keyword evidence="5 9" id="KW-0010">Activator</keyword>
<evidence type="ECO:0000256" key="3">
    <source>
        <dbReference type="ARBA" id="ARBA00020628"/>
    </source>
</evidence>
<dbReference type="InterPro" id="IPR014801">
    <property type="entry name" value="Mediator_Med5_fun"/>
</dbReference>
<dbReference type="GO" id="GO:0016592">
    <property type="term" value="C:mediator complex"/>
    <property type="evidence" value="ECO:0007669"/>
    <property type="project" value="InterPro"/>
</dbReference>
<comment type="function">
    <text evidence="9">Component of the Mediator complex, a coactivator involved in the regulated transcription of nearly all RNA polymerase II-dependent genes. Mediator functions as a bridge to convey information from gene-specific regulatory proteins to the basal RNA polymerase II transcription machinery. Mediator is recruited to promoters by direct interactions with regulatory proteins and serves as a scaffold for the assembly of a functional preinitiation complex with RNA polymerase II and the general transcription factors.</text>
</comment>
<organism evidence="10 11">
    <name type="scientific">Ephemerocybe angulata</name>
    <dbReference type="NCBI Taxonomy" id="980116"/>
    <lineage>
        <taxon>Eukaryota</taxon>
        <taxon>Fungi</taxon>
        <taxon>Dikarya</taxon>
        <taxon>Basidiomycota</taxon>
        <taxon>Agaricomycotina</taxon>
        <taxon>Agaricomycetes</taxon>
        <taxon>Agaricomycetidae</taxon>
        <taxon>Agaricales</taxon>
        <taxon>Agaricineae</taxon>
        <taxon>Psathyrellaceae</taxon>
        <taxon>Ephemerocybe</taxon>
    </lineage>
</organism>